<keyword evidence="4" id="KW-1005">Bacterial flagellum biogenesis</keyword>
<dbReference type="NCBIfam" id="TIGR00208">
    <property type="entry name" value="fliS"/>
    <property type="match status" value="1"/>
</dbReference>
<accession>A0A1E5LDM7</accession>
<dbReference type="STRING" id="1305675.BFG57_02660"/>
<comment type="subcellular location">
    <subcellularLocation>
        <location evidence="1">Cytoplasm</location>
        <location evidence="1">Cytosol</location>
    </subcellularLocation>
</comment>
<dbReference type="InterPro" id="IPR003713">
    <property type="entry name" value="FliS"/>
</dbReference>
<gene>
    <name evidence="6" type="ORF">BFG57_02660</name>
</gene>
<dbReference type="PANTHER" id="PTHR34773:SF1">
    <property type="entry name" value="FLAGELLAR SECRETION CHAPERONE FLIS"/>
    <property type="match status" value="1"/>
</dbReference>
<dbReference type="SUPFAM" id="SSF101116">
    <property type="entry name" value="Flagellar export chaperone FliS"/>
    <property type="match status" value="1"/>
</dbReference>
<dbReference type="Gene3D" id="1.20.120.340">
    <property type="entry name" value="Flagellar protein FliS"/>
    <property type="match status" value="1"/>
</dbReference>
<dbReference type="RefSeq" id="WP_069717732.1">
    <property type="nucleotide sequence ID" value="NZ_MJEH01000033.1"/>
</dbReference>
<dbReference type="GO" id="GO:0044780">
    <property type="term" value="P:bacterial-type flagellum assembly"/>
    <property type="evidence" value="ECO:0007669"/>
    <property type="project" value="InterPro"/>
</dbReference>
<reference evidence="6 7" key="1">
    <citation type="submission" date="2016-08" db="EMBL/GenBank/DDBJ databases">
        <title>Genome of Bacillus solimangrovi GH2-4.</title>
        <authorList>
            <person name="Lim S."/>
            <person name="Kim B.-C."/>
        </authorList>
    </citation>
    <scope>NUCLEOTIDE SEQUENCE [LARGE SCALE GENOMIC DNA]</scope>
    <source>
        <strain evidence="6 7">GH2-4</strain>
    </source>
</reference>
<keyword evidence="5" id="KW-0143">Chaperone</keyword>
<dbReference type="OrthoDB" id="9792010at2"/>
<name>A0A1E5LDM7_9BACI</name>
<dbReference type="PANTHER" id="PTHR34773">
    <property type="entry name" value="FLAGELLAR SECRETION CHAPERONE FLIS"/>
    <property type="match status" value="1"/>
</dbReference>
<evidence type="ECO:0000256" key="1">
    <source>
        <dbReference type="ARBA" id="ARBA00004514"/>
    </source>
</evidence>
<evidence type="ECO:0000256" key="4">
    <source>
        <dbReference type="ARBA" id="ARBA00022795"/>
    </source>
</evidence>
<dbReference type="InterPro" id="IPR036584">
    <property type="entry name" value="FliS_sf"/>
</dbReference>
<dbReference type="Proteomes" id="UP000095209">
    <property type="component" value="Unassembled WGS sequence"/>
</dbReference>
<dbReference type="CDD" id="cd16098">
    <property type="entry name" value="FliS"/>
    <property type="match status" value="1"/>
</dbReference>
<evidence type="ECO:0000313" key="6">
    <source>
        <dbReference type="EMBL" id="OEH92191.1"/>
    </source>
</evidence>
<dbReference type="EMBL" id="MJEH01000033">
    <property type="protein sequence ID" value="OEH92191.1"/>
    <property type="molecule type" value="Genomic_DNA"/>
</dbReference>
<evidence type="ECO:0000256" key="3">
    <source>
        <dbReference type="ARBA" id="ARBA00022490"/>
    </source>
</evidence>
<keyword evidence="6" id="KW-0282">Flagellum</keyword>
<comment type="similarity">
    <text evidence="2">Belongs to the FliS family.</text>
</comment>
<dbReference type="Pfam" id="PF02561">
    <property type="entry name" value="FliS"/>
    <property type="match status" value="1"/>
</dbReference>
<evidence type="ECO:0000256" key="2">
    <source>
        <dbReference type="ARBA" id="ARBA00008787"/>
    </source>
</evidence>
<organism evidence="6 7">
    <name type="scientific">Bacillus solimangrovi</name>
    <dbReference type="NCBI Taxonomy" id="1305675"/>
    <lineage>
        <taxon>Bacteria</taxon>
        <taxon>Bacillati</taxon>
        <taxon>Bacillota</taxon>
        <taxon>Bacilli</taxon>
        <taxon>Bacillales</taxon>
        <taxon>Bacillaceae</taxon>
        <taxon>Bacillus</taxon>
    </lineage>
</organism>
<keyword evidence="3" id="KW-0963">Cytoplasm</keyword>
<protein>
    <submittedName>
        <fullName evidence="6">Flagellar export chaperone FliS</fullName>
    </submittedName>
</protein>
<dbReference type="GO" id="GO:0005829">
    <property type="term" value="C:cytosol"/>
    <property type="evidence" value="ECO:0007669"/>
    <property type="project" value="UniProtKB-SubCell"/>
</dbReference>
<comment type="caution">
    <text evidence="6">The sequence shown here is derived from an EMBL/GenBank/DDBJ whole genome shotgun (WGS) entry which is preliminary data.</text>
</comment>
<proteinExistence type="inferred from homology"/>
<dbReference type="AlphaFoldDB" id="A0A1E5LDM7"/>
<evidence type="ECO:0000256" key="5">
    <source>
        <dbReference type="ARBA" id="ARBA00023186"/>
    </source>
</evidence>
<evidence type="ECO:0000313" key="7">
    <source>
        <dbReference type="Proteomes" id="UP000095209"/>
    </source>
</evidence>
<keyword evidence="7" id="KW-1185">Reference proteome</keyword>
<sequence>MSNLFTEEALHKKSPQELTALLYEACLTNLDQAIDEIKDKNFVAANNHLQKANEILHRLGAGINYEAGIIADQLDALYNYMADKLIEANYNKDIKLIEEVRENLQEIARTWNEALQKKNTPIPKLNRQKTMAYEKNVLVDN</sequence>
<dbReference type="GO" id="GO:0071973">
    <property type="term" value="P:bacterial-type flagellum-dependent cell motility"/>
    <property type="evidence" value="ECO:0007669"/>
    <property type="project" value="TreeGrafter"/>
</dbReference>
<keyword evidence="6" id="KW-0966">Cell projection</keyword>
<keyword evidence="6" id="KW-0969">Cilium</keyword>